<dbReference type="AlphaFoldDB" id="A0A6B2LHV1"/>
<dbReference type="PRINTS" id="PR00410">
    <property type="entry name" value="PHEHYDRXLASE"/>
</dbReference>
<name>A0A6B2LHV1_9EUKA</name>
<reference evidence="4" key="1">
    <citation type="journal article" date="2020" name="J. Eukaryot. Microbiol.">
        <title>De novo Sequencing, Assembly and Annotation of the Transcriptome for the Free-Living Testate Amoeba Arcella intermedia.</title>
        <authorList>
            <person name="Ribeiro G.M."/>
            <person name="Porfirio-Sousa A.L."/>
            <person name="Maurer-Alcala X.X."/>
            <person name="Katz L.A."/>
            <person name="Lahr D.J.G."/>
        </authorList>
    </citation>
    <scope>NUCLEOTIDE SEQUENCE</scope>
</reference>
<keyword evidence="2" id="KW-0812">Transmembrane</keyword>
<dbReference type="Gene3D" id="3.40.50.80">
    <property type="entry name" value="Nucleotide-binding domain of ferredoxin-NADP reductase (FNR) module"/>
    <property type="match status" value="1"/>
</dbReference>
<evidence type="ECO:0000259" key="3">
    <source>
        <dbReference type="Pfam" id="PF08030"/>
    </source>
</evidence>
<dbReference type="InterPro" id="IPR039261">
    <property type="entry name" value="FNR_nucleotide-bd"/>
</dbReference>
<keyword evidence="1" id="KW-0560">Oxidoreductase</keyword>
<sequence length="170" mass="19335">MASTENRVWVRADGPYGHLNLDYHRYSHVVLIAGGIGITPIIGILKEIFAGKKRRSRIQSVLMVWSVPSEGESGWFMDEMKYLYQISNSSSIKLEIKIHLSRAKEVPPGLFLNSGRPDLDKYLDGATQERAPCFVFVCGPKKLVNSAWDISTKLQRKGKICHFHHETFQF</sequence>
<evidence type="ECO:0000313" key="4">
    <source>
        <dbReference type="EMBL" id="NDV36554.1"/>
    </source>
</evidence>
<keyword evidence="2" id="KW-1133">Transmembrane helix</keyword>
<dbReference type="Pfam" id="PF08030">
    <property type="entry name" value="NAD_binding_6"/>
    <property type="match status" value="1"/>
</dbReference>
<feature type="transmembrane region" description="Helical" evidence="2">
    <location>
        <begin position="26"/>
        <end position="45"/>
    </location>
</feature>
<proteinExistence type="predicted"/>
<accession>A0A6B2LHV1</accession>
<dbReference type="GO" id="GO:0005886">
    <property type="term" value="C:plasma membrane"/>
    <property type="evidence" value="ECO:0007669"/>
    <property type="project" value="TreeGrafter"/>
</dbReference>
<dbReference type="PANTHER" id="PTHR11972">
    <property type="entry name" value="NADPH OXIDASE"/>
    <property type="match status" value="1"/>
</dbReference>
<dbReference type="EMBL" id="GIBP01007585">
    <property type="protein sequence ID" value="NDV36554.1"/>
    <property type="molecule type" value="Transcribed_RNA"/>
</dbReference>
<keyword evidence="2" id="KW-0472">Membrane</keyword>
<dbReference type="InterPro" id="IPR013121">
    <property type="entry name" value="Fe_red_NAD-bd_6"/>
</dbReference>
<evidence type="ECO:0000256" key="2">
    <source>
        <dbReference type="SAM" id="Phobius"/>
    </source>
</evidence>
<organism evidence="4">
    <name type="scientific">Arcella intermedia</name>
    <dbReference type="NCBI Taxonomy" id="1963864"/>
    <lineage>
        <taxon>Eukaryota</taxon>
        <taxon>Amoebozoa</taxon>
        <taxon>Tubulinea</taxon>
        <taxon>Elardia</taxon>
        <taxon>Arcellinida</taxon>
        <taxon>Sphaerothecina</taxon>
        <taxon>Arcellidae</taxon>
        <taxon>Arcella</taxon>
    </lineage>
</organism>
<dbReference type="InterPro" id="IPR050369">
    <property type="entry name" value="RBOH/FRE"/>
</dbReference>
<dbReference type="GO" id="GO:0016491">
    <property type="term" value="F:oxidoreductase activity"/>
    <property type="evidence" value="ECO:0007669"/>
    <property type="project" value="UniProtKB-KW"/>
</dbReference>
<dbReference type="PANTHER" id="PTHR11972:SF193">
    <property type="entry name" value="FAD-BINDING FR-TYPE DOMAIN-CONTAINING PROTEIN"/>
    <property type="match status" value="1"/>
</dbReference>
<protein>
    <recommendedName>
        <fullName evidence="3">Ferric reductase NAD binding domain-containing protein</fullName>
    </recommendedName>
</protein>
<dbReference type="SUPFAM" id="SSF52343">
    <property type="entry name" value="Ferredoxin reductase-like, C-terminal NADP-linked domain"/>
    <property type="match status" value="1"/>
</dbReference>
<evidence type="ECO:0000256" key="1">
    <source>
        <dbReference type="ARBA" id="ARBA00023002"/>
    </source>
</evidence>
<feature type="domain" description="Ferric reductase NAD binding" evidence="3">
    <location>
        <begin position="26"/>
        <end position="105"/>
    </location>
</feature>